<name>A0ABR0VRN4_REHGL</name>
<dbReference type="Pfam" id="PF00560">
    <property type="entry name" value="LRR_1"/>
    <property type="match status" value="8"/>
</dbReference>
<dbReference type="InterPro" id="IPR052941">
    <property type="entry name" value="StomDev_PlantInt_Reg"/>
</dbReference>
<reference evidence="1 2" key="1">
    <citation type="journal article" date="2021" name="Comput. Struct. Biotechnol. J.">
        <title>De novo genome assembly of the potent medicinal plant Rehmannia glutinosa using nanopore technology.</title>
        <authorList>
            <person name="Ma L."/>
            <person name="Dong C."/>
            <person name="Song C."/>
            <person name="Wang X."/>
            <person name="Zheng X."/>
            <person name="Niu Y."/>
            <person name="Chen S."/>
            <person name="Feng W."/>
        </authorList>
    </citation>
    <scope>NUCLEOTIDE SEQUENCE [LARGE SCALE GENOMIC DNA]</scope>
    <source>
        <strain evidence="1">DH-2019</strain>
    </source>
</reference>
<evidence type="ECO:0000313" key="1">
    <source>
        <dbReference type="EMBL" id="KAK6137298.1"/>
    </source>
</evidence>
<comment type="caution">
    <text evidence="1">The sequence shown here is derived from an EMBL/GenBank/DDBJ whole genome shotgun (WGS) entry which is preliminary data.</text>
</comment>
<protein>
    <submittedName>
        <fullName evidence="1">Uncharacterized protein</fullName>
    </submittedName>
</protein>
<dbReference type="SUPFAM" id="SSF52058">
    <property type="entry name" value="L domain-like"/>
    <property type="match status" value="1"/>
</dbReference>
<sequence>MASFHKFVELDLSHNHIEGPIRACFKDDNLRSFKPNMMNHLPSNIGHKMRLLRDLNLAQNFINGSIPDSLCEMKALENLDLSKNHLSGNLPDCWHNFDSLRVARLSSNQFSGVIPKSIGGAYSLQWLHLNNNSLTGQLPSTLKNCTLLTVLDVGDNILSGELPEWIGKHLLDLAVLRLGNNDFNGKIPSVYCQPSQLQIIDLANNNLTENIPHCFGNFLGMLKDESIDGRAIDAEWLHESLSEVMKGARAEYTTTSNYVVNLDLSSNHLVGEIPSSSQTSVA</sequence>
<dbReference type="InterPro" id="IPR001611">
    <property type="entry name" value="Leu-rich_rpt"/>
</dbReference>
<dbReference type="PANTHER" id="PTHR48004:SF103">
    <property type="entry name" value="OS01G0515300 PROTEIN"/>
    <property type="match status" value="1"/>
</dbReference>
<organism evidence="1 2">
    <name type="scientific">Rehmannia glutinosa</name>
    <name type="common">Chinese foxglove</name>
    <dbReference type="NCBI Taxonomy" id="99300"/>
    <lineage>
        <taxon>Eukaryota</taxon>
        <taxon>Viridiplantae</taxon>
        <taxon>Streptophyta</taxon>
        <taxon>Embryophyta</taxon>
        <taxon>Tracheophyta</taxon>
        <taxon>Spermatophyta</taxon>
        <taxon>Magnoliopsida</taxon>
        <taxon>eudicotyledons</taxon>
        <taxon>Gunneridae</taxon>
        <taxon>Pentapetalae</taxon>
        <taxon>asterids</taxon>
        <taxon>lamiids</taxon>
        <taxon>Lamiales</taxon>
        <taxon>Orobanchaceae</taxon>
        <taxon>Rehmannieae</taxon>
        <taxon>Rehmannia</taxon>
    </lineage>
</organism>
<dbReference type="Gene3D" id="3.80.10.10">
    <property type="entry name" value="Ribonuclease Inhibitor"/>
    <property type="match status" value="1"/>
</dbReference>
<evidence type="ECO:0000313" key="2">
    <source>
        <dbReference type="Proteomes" id="UP001318860"/>
    </source>
</evidence>
<accession>A0ABR0VRN4</accession>
<dbReference type="EMBL" id="JABTTQ020000856">
    <property type="protein sequence ID" value="KAK6137298.1"/>
    <property type="molecule type" value="Genomic_DNA"/>
</dbReference>
<keyword evidence="2" id="KW-1185">Reference proteome</keyword>
<dbReference type="PANTHER" id="PTHR48004">
    <property type="entry name" value="OS01G0149700 PROTEIN"/>
    <property type="match status" value="1"/>
</dbReference>
<proteinExistence type="predicted"/>
<dbReference type="InterPro" id="IPR032675">
    <property type="entry name" value="LRR_dom_sf"/>
</dbReference>
<gene>
    <name evidence="1" type="ORF">DH2020_028961</name>
</gene>
<dbReference type="Proteomes" id="UP001318860">
    <property type="component" value="Unassembled WGS sequence"/>
</dbReference>